<dbReference type="RefSeq" id="WP_009580134.1">
    <property type="nucleotide sequence ID" value="NZ_AMZN01000041.1"/>
</dbReference>
<dbReference type="AlphaFoldDB" id="L8JQW8"/>
<gene>
    <name evidence="2" type="ORF">C900_02824</name>
</gene>
<dbReference type="OrthoDB" id="9792800at2"/>
<sequence>MIRHLKIKNFKSLKEVDLNCKKINLFLGEPNVGKSNLLEALSLLNRRENLREFIRFDNLINLFYDFDLAKEIEISADDQKIIGKVENQQLKLEYLNKNGASPFSSSFFLNGKLQNSSHNDNELQLKAIRYYKYKEDIAFVNRDYTYLSQPFGENLDSILQTNKEVRNLVSSLIKSVGFKLVVKPAENQIEIYKESDEITYSLPYSTISDTLKRIIFYTAAIETNKDAVLLLEEPEAHTFPFYTKDLAEKIVIDETNQFFIVTHNPYLLETIVEKVPTANLQVNICWLKDYETKVYPLEKESEITEIIDMSSSIFFNFDSFIER</sequence>
<comment type="caution">
    <text evidence="2">The sequence shown here is derived from an EMBL/GenBank/DDBJ whole genome shotgun (WGS) entry which is preliminary data.</text>
</comment>
<reference evidence="2 3" key="1">
    <citation type="submission" date="2012-12" db="EMBL/GenBank/DDBJ databases">
        <title>Genome assembly of Fulvivirga imtechensis AK7.</title>
        <authorList>
            <person name="Nupur N."/>
            <person name="Khatri I."/>
            <person name="Kumar R."/>
            <person name="Subramanian S."/>
            <person name="Pinnaka A."/>
        </authorList>
    </citation>
    <scope>NUCLEOTIDE SEQUENCE [LARGE SCALE GENOMIC DNA]</scope>
    <source>
        <strain evidence="2 3">AK7</strain>
    </source>
</reference>
<organism evidence="2 3">
    <name type="scientific">Fulvivirga imtechensis AK7</name>
    <dbReference type="NCBI Taxonomy" id="1237149"/>
    <lineage>
        <taxon>Bacteria</taxon>
        <taxon>Pseudomonadati</taxon>
        <taxon>Bacteroidota</taxon>
        <taxon>Cytophagia</taxon>
        <taxon>Cytophagales</taxon>
        <taxon>Fulvivirgaceae</taxon>
        <taxon>Fulvivirga</taxon>
    </lineage>
</organism>
<dbReference type="PANTHER" id="PTHR43581">
    <property type="entry name" value="ATP/GTP PHOSPHATASE"/>
    <property type="match status" value="1"/>
</dbReference>
<evidence type="ECO:0000313" key="3">
    <source>
        <dbReference type="Proteomes" id="UP000011135"/>
    </source>
</evidence>
<dbReference type="eggNOG" id="COG4637">
    <property type="taxonomic scope" value="Bacteria"/>
</dbReference>
<feature type="domain" description="ATPase AAA-type core" evidence="1">
    <location>
        <begin position="92"/>
        <end position="269"/>
    </location>
</feature>
<dbReference type="Pfam" id="PF13304">
    <property type="entry name" value="AAA_21"/>
    <property type="match status" value="1"/>
</dbReference>
<evidence type="ECO:0000259" key="1">
    <source>
        <dbReference type="Pfam" id="PF13304"/>
    </source>
</evidence>
<evidence type="ECO:0000313" key="2">
    <source>
        <dbReference type="EMBL" id="ELR71366.1"/>
    </source>
</evidence>
<keyword evidence="3" id="KW-1185">Reference proteome</keyword>
<dbReference type="STRING" id="1237149.C900_02824"/>
<dbReference type="Proteomes" id="UP000011135">
    <property type="component" value="Unassembled WGS sequence"/>
</dbReference>
<dbReference type="InterPro" id="IPR051396">
    <property type="entry name" value="Bact_Antivir_Def_Nuclease"/>
</dbReference>
<proteinExistence type="predicted"/>
<accession>L8JQW8</accession>
<dbReference type="GO" id="GO:0005524">
    <property type="term" value="F:ATP binding"/>
    <property type="evidence" value="ECO:0007669"/>
    <property type="project" value="InterPro"/>
</dbReference>
<dbReference type="SUPFAM" id="SSF52540">
    <property type="entry name" value="P-loop containing nucleoside triphosphate hydrolases"/>
    <property type="match status" value="1"/>
</dbReference>
<name>L8JQW8_9BACT</name>
<dbReference type="Gene3D" id="3.40.50.300">
    <property type="entry name" value="P-loop containing nucleotide triphosphate hydrolases"/>
    <property type="match status" value="1"/>
</dbReference>
<dbReference type="InterPro" id="IPR027417">
    <property type="entry name" value="P-loop_NTPase"/>
</dbReference>
<dbReference type="InterPro" id="IPR003959">
    <property type="entry name" value="ATPase_AAA_core"/>
</dbReference>
<dbReference type="GO" id="GO:0016887">
    <property type="term" value="F:ATP hydrolysis activity"/>
    <property type="evidence" value="ECO:0007669"/>
    <property type="project" value="InterPro"/>
</dbReference>
<protein>
    <recommendedName>
        <fullName evidence="1">ATPase AAA-type core domain-containing protein</fullName>
    </recommendedName>
</protein>
<dbReference type="EMBL" id="AMZN01000041">
    <property type="protein sequence ID" value="ELR71366.1"/>
    <property type="molecule type" value="Genomic_DNA"/>
</dbReference>
<dbReference type="PANTHER" id="PTHR43581:SF4">
    <property type="entry name" value="ATP_GTP PHOSPHATASE"/>
    <property type="match status" value="1"/>
</dbReference>